<keyword evidence="3" id="KW-1185">Reference proteome</keyword>
<reference evidence="2" key="2">
    <citation type="submission" date="2020-11" db="EMBL/GenBank/DDBJ databases">
        <authorList>
            <consortium name="DOE Joint Genome Institute"/>
            <person name="Kuo A."/>
            <person name="Miyauchi S."/>
            <person name="Kiss E."/>
            <person name="Drula E."/>
            <person name="Kohler A."/>
            <person name="Sanchez-Garcia M."/>
            <person name="Andreopoulos B."/>
            <person name="Barry K.W."/>
            <person name="Bonito G."/>
            <person name="Buee M."/>
            <person name="Carver A."/>
            <person name="Chen C."/>
            <person name="Cichocki N."/>
            <person name="Clum A."/>
            <person name="Culley D."/>
            <person name="Crous P.W."/>
            <person name="Fauchery L."/>
            <person name="Girlanda M."/>
            <person name="Hayes R."/>
            <person name="Keri Z."/>
            <person name="Labutti K."/>
            <person name="Lipzen A."/>
            <person name="Lombard V."/>
            <person name="Magnuson J."/>
            <person name="Maillard F."/>
            <person name="Morin E."/>
            <person name="Murat C."/>
            <person name="Nolan M."/>
            <person name="Ohm R."/>
            <person name="Pangilinan J."/>
            <person name="Pereira M."/>
            <person name="Perotto S."/>
            <person name="Peter M."/>
            <person name="Riley R."/>
            <person name="Sitrit Y."/>
            <person name="Stielow B."/>
            <person name="Szollosi G."/>
            <person name="Zifcakova L."/>
            <person name="Stursova M."/>
            <person name="Spatafora J.W."/>
            <person name="Tedersoo L."/>
            <person name="Vaario L.-M."/>
            <person name="Yamada A."/>
            <person name="Yan M."/>
            <person name="Wang P."/>
            <person name="Xu J."/>
            <person name="Bruns T."/>
            <person name="Baldrian P."/>
            <person name="Vilgalys R."/>
            <person name="Henrissat B."/>
            <person name="Grigoriev I.V."/>
            <person name="Hibbett D."/>
            <person name="Nagy L.G."/>
            <person name="Martin F.M."/>
        </authorList>
    </citation>
    <scope>NUCLEOTIDE SEQUENCE</scope>
    <source>
        <strain evidence="2">UH-Tt-Lm1</strain>
    </source>
</reference>
<dbReference type="OrthoDB" id="415532at2759"/>
<dbReference type="InterPro" id="IPR025340">
    <property type="entry name" value="DUF4246"/>
</dbReference>
<protein>
    <recommendedName>
        <fullName evidence="1">DUF4246 domain-containing protein</fullName>
    </recommendedName>
</protein>
<dbReference type="AlphaFoldDB" id="A0A9P6HAU9"/>
<dbReference type="InterPro" id="IPR049192">
    <property type="entry name" value="DUF4246_C"/>
</dbReference>
<dbReference type="PANTHER" id="PTHR33119">
    <property type="entry name" value="IFI3P"/>
    <property type="match status" value="1"/>
</dbReference>
<accession>A0A9P6HAU9</accession>
<evidence type="ECO:0000313" key="3">
    <source>
        <dbReference type="Proteomes" id="UP000736335"/>
    </source>
</evidence>
<gene>
    <name evidence="2" type="ORF">BJ322DRAFT_1078847</name>
</gene>
<proteinExistence type="predicted"/>
<name>A0A9P6HAU9_9AGAM</name>
<feature type="domain" description="DUF4246" evidence="1">
    <location>
        <begin position="112"/>
        <end position="504"/>
    </location>
</feature>
<comment type="caution">
    <text evidence="2">The sequence shown here is derived from an EMBL/GenBank/DDBJ whole genome shotgun (WGS) entry which is preliminary data.</text>
</comment>
<organism evidence="2 3">
    <name type="scientific">Thelephora terrestris</name>
    <dbReference type="NCBI Taxonomy" id="56493"/>
    <lineage>
        <taxon>Eukaryota</taxon>
        <taxon>Fungi</taxon>
        <taxon>Dikarya</taxon>
        <taxon>Basidiomycota</taxon>
        <taxon>Agaricomycotina</taxon>
        <taxon>Agaricomycetes</taxon>
        <taxon>Thelephorales</taxon>
        <taxon>Thelephoraceae</taxon>
        <taxon>Thelephora</taxon>
    </lineage>
</organism>
<sequence length="572" mass="65444">MDLGLPPTLTMSRANANGIPYEWRWPPLPVGFPRRGFSHPFQAPWPNRGRSEAAKEHPRTILELRMCALSHRIREIPRWWEEMRIAERWREDVLEEVENDVDGQQIWKLTPRMVDYVLEELKGYADLRDPETGIEVGPAERIWKSDKLIPSSLRERLLSAVASLENVPDPEKDWGPGSDRSVLKLVDPSLYPIVLGRTKAQGIGYARGGRPTSGKFQMLPSDFFVDPDGKVTLRSPYINNVHPTRDKGLYSVIPEALQLALPMFERVLSDTIRPLLRMRIVTSAKRGQLVEESADCIWDGDVVCPNPSGKDEYNNHPEQWFAKHSFRTPDAREHYDGDLEVMKDRISLRDRTLQVIVKLTNIVLTPESPRYSGEGWHVEGMPNETIVSNFVYYYDSENVTESRMAFRRAISKPRDHDQGDVACMRVLYNMVPRSPLVQDVGDVITKAHRCVAFPNLYQRRCQPFELQDPTKPGHMKILSLFLVDPTWRVPSASDVAPQQQSWVIDAMRGAGANSLFARLPDEILAVIAERLDEKMSRSEAEKYRDKMGAESVAFVTENNKDIFEVEYRLNGN</sequence>
<dbReference type="EMBL" id="WIUZ02000013">
    <property type="protein sequence ID" value="KAF9781873.1"/>
    <property type="molecule type" value="Genomic_DNA"/>
</dbReference>
<evidence type="ECO:0000259" key="1">
    <source>
        <dbReference type="Pfam" id="PF14033"/>
    </source>
</evidence>
<dbReference type="Pfam" id="PF14033">
    <property type="entry name" value="DUF4246"/>
    <property type="match status" value="1"/>
</dbReference>
<evidence type="ECO:0000313" key="2">
    <source>
        <dbReference type="EMBL" id="KAF9781873.1"/>
    </source>
</evidence>
<reference evidence="2" key="1">
    <citation type="journal article" date="2020" name="Nat. Commun.">
        <title>Large-scale genome sequencing of mycorrhizal fungi provides insights into the early evolution of symbiotic traits.</title>
        <authorList>
            <person name="Miyauchi S."/>
            <person name="Kiss E."/>
            <person name="Kuo A."/>
            <person name="Drula E."/>
            <person name="Kohler A."/>
            <person name="Sanchez-Garcia M."/>
            <person name="Morin E."/>
            <person name="Andreopoulos B."/>
            <person name="Barry K.W."/>
            <person name="Bonito G."/>
            <person name="Buee M."/>
            <person name="Carver A."/>
            <person name="Chen C."/>
            <person name="Cichocki N."/>
            <person name="Clum A."/>
            <person name="Culley D."/>
            <person name="Crous P.W."/>
            <person name="Fauchery L."/>
            <person name="Girlanda M."/>
            <person name="Hayes R.D."/>
            <person name="Keri Z."/>
            <person name="LaButti K."/>
            <person name="Lipzen A."/>
            <person name="Lombard V."/>
            <person name="Magnuson J."/>
            <person name="Maillard F."/>
            <person name="Murat C."/>
            <person name="Nolan M."/>
            <person name="Ohm R.A."/>
            <person name="Pangilinan J."/>
            <person name="Pereira M.F."/>
            <person name="Perotto S."/>
            <person name="Peter M."/>
            <person name="Pfister S."/>
            <person name="Riley R."/>
            <person name="Sitrit Y."/>
            <person name="Stielow J.B."/>
            <person name="Szollosi G."/>
            <person name="Zifcakova L."/>
            <person name="Stursova M."/>
            <person name="Spatafora J.W."/>
            <person name="Tedersoo L."/>
            <person name="Vaario L.M."/>
            <person name="Yamada A."/>
            <person name="Yan M."/>
            <person name="Wang P."/>
            <person name="Xu J."/>
            <person name="Bruns T."/>
            <person name="Baldrian P."/>
            <person name="Vilgalys R."/>
            <person name="Dunand C."/>
            <person name="Henrissat B."/>
            <person name="Grigoriev I.V."/>
            <person name="Hibbett D."/>
            <person name="Nagy L.G."/>
            <person name="Martin F.M."/>
        </authorList>
    </citation>
    <scope>NUCLEOTIDE SEQUENCE</scope>
    <source>
        <strain evidence="2">UH-Tt-Lm1</strain>
    </source>
</reference>
<dbReference type="Proteomes" id="UP000736335">
    <property type="component" value="Unassembled WGS sequence"/>
</dbReference>
<dbReference type="PANTHER" id="PTHR33119:SF1">
    <property type="entry name" value="FE2OG DIOXYGENASE DOMAIN-CONTAINING PROTEIN"/>
    <property type="match status" value="1"/>
</dbReference>